<keyword evidence="3" id="KW-1185">Reference proteome</keyword>
<dbReference type="RefSeq" id="WP_248934955.1">
    <property type="nucleotide sequence ID" value="NZ_JAKILF010000002.1"/>
</dbReference>
<reference evidence="3" key="1">
    <citation type="journal article" date="2019" name="Int. J. Syst. Evol. Microbiol.">
        <title>The Global Catalogue of Microorganisms (GCM) 10K type strain sequencing project: providing services to taxonomists for standard genome sequencing and annotation.</title>
        <authorList>
            <consortium name="The Broad Institute Genomics Platform"/>
            <consortium name="The Broad Institute Genome Sequencing Center for Infectious Disease"/>
            <person name="Wu L."/>
            <person name="Ma J."/>
        </authorList>
    </citation>
    <scope>NUCLEOTIDE SEQUENCE [LARGE SCALE GENOMIC DNA]</scope>
    <source>
        <strain evidence="3">KCTC 52277</strain>
    </source>
</reference>
<evidence type="ECO:0000313" key="3">
    <source>
        <dbReference type="Proteomes" id="UP001595621"/>
    </source>
</evidence>
<organism evidence="2 3">
    <name type="scientific">Shewanella submarina</name>
    <dbReference type="NCBI Taxonomy" id="2016376"/>
    <lineage>
        <taxon>Bacteria</taxon>
        <taxon>Pseudomonadati</taxon>
        <taxon>Pseudomonadota</taxon>
        <taxon>Gammaproteobacteria</taxon>
        <taxon>Alteromonadales</taxon>
        <taxon>Shewanellaceae</taxon>
        <taxon>Shewanella</taxon>
    </lineage>
</organism>
<comment type="caution">
    <text evidence="2">The sequence shown here is derived from an EMBL/GenBank/DDBJ whole genome shotgun (WGS) entry which is preliminary data.</text>
</comment>
<sequence length="78" mass="8624">MHQALEILAKLGRNEPVSLDTLPAHIAAMIEAKDVQALSRELDLVPDIVCMLLPAEDEKEEEEEQKEAPAKDDWSACA</sequence>
<feature type="region of interest" description="Disordered" evidence="1">
    <location>
        <begin position="56"/>
        <end position="78"/>
    </location>
</feature>
<feature type="compositionally biased region" description="Basic and acidic residues" evidence="1">
    <location>
        <begin position="66"/>
        <end position="78"/>
    </location>
</feature>
<dbReference type="EMBL" id="JBHRTD010000006">
    <property type="protein sequence ID" value="MFC3137836.1"/>
    <property type="molecule type" value="Genomic_DNA"/>
</dbReference>
<proteinExistence type="predicted"/>
<protein>
    <submittedName>
        <fullName evidence="2">Uncharacterized protein</fullName>
    </submittedName>
</protein>
<evidence type="ECO:0000313" key="2">
    <source>
        <dbReference type="EMBL" id="MFC3137836.1"/>
    </source>
</evidence>
<name>A0ABV7GBG4_9GAMM</name>
<gene>
    <name evidence="2" type="ORF">ACFOE0_06470</name>
</gene>
<accession>A0ABV7GBG4</accession>
<feature type="compositionally biased region" description="Acidic residues" evidence="1">
    <location>
        <begin position="56"/>
        <end position="65"/>
    </location>
</feature>
<evidence type="ECO:0000256" key="1">
    <source>
        <dbReference type="SAM" id="MobiDB-lite"/>
    </source>
</evidence>
<dbReference type="Proteomes" id="UP001595621">
    <property type="component" value="Unassembled WGS sequence"/>
</dbReference>